<gene>
    <name evidence="1" type="ORF">KME07_19240</name>
</gene>
<sequence>MLDAPLITPVVLIIFKRLETTRRVFAAIRQVKPKHLLVIADAPRHDRPGEAEKCAAARAIIDTVDWDCEVIKRYADHNLGCARSVASGLSWAFSLVESAIILEDDCLPDPSFFGFCQELLERYRDDSRITSISGQNVQLGRRRTDYDYYFSAFNHIWGWATWRRAWNHFDLRMQRWPEFRDQGLLEQIWEPAACRYWRNILEATYSDPSRQTNWDYQWTFSCWSQSGLGIIANQNLVSNLGFDAEGTNILSAQGEFAARYSQMPTQPLKLPLRHPPFVLRHLEADRFTQNTLFRQSRLQQMKALVKAQIKAQIKPVSAKPVSAKQPAGISPFSSL</sequence>
<accession>A0A951U7J9</accession>
<dbReference type="Gene3D" id="3.90.550.10">
    <property type="entry name" value="Spore Coat Polysaccharide Biosynthesis Protein SpsA, Chain A"/>
    <property type="match status" value="1"/>
</dbReference>
<evidence type="ECO:0000313" key="1">
    <source>
        <dbReference type="EMBL" id="MBW4467567.1"/>
    </source>
</evidence>
<comment type="caution">
    <text evidence="1">The sequence shown here is derived from an EMBL/GenBank/DDBJ whole genome shotgun (WGS) entry which is preliminary data.</text>
</comment>
<reference evidence="1" key="1">
    <citation type="submission" date="2021-05" db="EMBL/GenBank/DDBJ databases">
        <authorList>
            <person name="Pietrasiak N."/>
            <person name="Ward R."/>
            <person name="Stajich J.E."/>
            <person name="Kurbessoian T."/>
        </authorList>
    </citation>
    <scope>NUCLEOTIDE SEQUENCE</scope>
    <source>
        <strain evidence="1">GSE-TBD4-15B</strain>
    </source>
</reference>
<dbReference type="SUPFAM" id="SSF53448">
    <property type="entry name" value="Nucleotide-diphospho-sugar transferases"/>
    <property type="match status" value="1"/>
</dbReference>
<organism evidence="1 2">
    <name type="scientific">Pegethrix bostrychoides GSE-TBD4-15B</name>
    <dbReference type="NCBI Taxonomy" id="2839662"/>
    <lineage>
        <taxon>Bacteria</taxon>
        <taxon>Bacillati</taxon>
        <taxon>Cyanobacteriota</taxon>
        <taxon>Cyanophyceae</taxon>
        <taxon>Oculatellales</taxon>
        <taxon>Oculatellaceae</taxon>
        <taxon>Pegethrix</taxon>
    </lineage>
</organism>
<dbReference type="Proteomes" id="UP000707356">
    <property type="component" value="Unassembled WGS sequence"/>
</dbReference>
<name>A0A951U7J9_9CYAN</name>
<evidence type="ECO:0000313" key="2">
    <source>
        <dbReference type="Proteomes" id="UP000707356"/>
    </source>
</evidence>
<dbReference type="InterPro" id="IPR029044">
    <property type="entry name" value="Nucleotide-diphossugar_trans"/>
</dbReference>
<proteinExistence type="predicted"/>
<reference evidence="1" key="2">
    <citation type="journal article" date="2022" name="Microbiol. Resour. Announc.">
        <title>Metagenome Sequencing to Explore Phylogenomics of Terrestrial Cyanobacteria.</title>
        <authorList>
            <person name="Ward R.D."/>
            <person name="Stajich J.E."/>
            <person name="Johansen J.R."/>
            <person name="Huntemann M."/>
            <person name="Clum A."/>
            <person name="Foster B."/>
            <person name="Foster B."/>
            <person name="Roux S."/>
            <person name="Palaniappan K."/>
            <person name="Varghese N."/>
            <person name="Mukherjee S."/>
            <person name="Reddy T.B.K."/>
            <person name="Daum C."/>
            <person name="Copeland A."/>
            <person name="Chen I.A."/>
            <person name="Ivanova N.N."/>
            <person name="Kyrpides N.C."/>
            <person name="Shapiro N."/>
            <person name="Eloe-Fadrosh E.A."/>
            <person name="Pietrasiak N."/>
        </authorList>
    </citation>
    <scope>NUCLEOTIDE SEQUENCE</scope>
    <source>
        <strain evidence="1">GSE-TBD4-15B</strain>
    </source>
</reference>
<protein>
    <submittedName>
        <fullName evidence="1">Glycosyltransferase family 2 protein</fullName>
    </submittedName>
</protein>
<dbReference type="AlphaFoldDB" id="A0A951U7J9"/>
<dbReference type="EMBL" id="JAHHHV010000078">
    <property type="protein sequence ID" value="MBW4467567.1"/>
    <property type="molecule type" value="Genomic_DNA"/>
</dbReference>